<accession>A0ABN7T681</accession>
<dbReference type="Proteomes" id="UP001158576">
    <property type="component" value="Chromosome 2"/>
</dbReference>
<evidence type="ECO:0000256" key="2">
    <source>
        <dbReference type="PROSITE-ProRule" id="PRU00076"/>
    </source>
</evidence>
<keyword evidence="5" id="KW-1185">Reference proteome</keyword>
<gene>
    <name evidence="4" type="ORF">OKIOD_LOCUS14181</name>
</gene>
<name>A0ABN7T681_OIKDI</name>
<evidence type="ECO:0000313" key="5">
    <source>
        <dbReference type="Proteomes" id="UP001158576"/>
    </source>
</evidence>
<dbReference type="InterPro" id="IPR049883">
    <property type="entry name" value="NOTCH1_EGF-like"/>
</dbReference>
<dbReference type="InterPro" id="IPR000742">
    <property type="entry name" value="EGF"/>
</dbReference>
<evidence type="ECO:0000259" key="3">
    <source>
        <dbReference type="PROSITE" id="PS50026"/>
    </source>
</evidence>
<keyword evidence="1 2" id="KW-1015">Disulfide bond</keyword>
<dbReference type="EMBL" id="OU015567">
    <property type="protein sequence ID" value="CAG5111080.1"/>
    <property type="molecule type" value="Genomic_DNA"/>
</dbReference>
<evidence type="ECO:0000313" key="4">
    <source>
        <dbReference type="EMBL" id="CAG5111080.1"/>
    </source>
</evidence>
<protein>
    <submittedName>
        <fullName evidence="4">Oidioi.mRNA.OKI2018_I69.chr2.g5416.t1.cds</fullName>
    </submittedName>
</protein>
<sequence length="665" mass="75346">MKLFATFLVVSRAIKCRNGGIEHVTGSGFEFCECVDSYWGTNCEEEDVSRGSKINCKYVHLNDEYLSNVLIPTDVRKDYRCWVFYGEPDISSEHERIGFRVRKSFSYDGPPMFAESDPTEDLCENDFLTAGKCIIDGEVVYDKFNQTLTHENDHWEHFWWQWEQNHGTGDPALNAKDPKKNKNFFFFNEHFNALKRKTVEDAILHANMSISASNVPTEFFQASDIVTVIYRETAKMKDEAKEYLFTSWSDVNECTAGTHNCDPVYGVCTNTKFGHDCACIRGSTPRNGTEIGTACRVTSHLSIEVAATDPLFKKIEEVEDELDFFVWNLTRTDQEIRDGIVDFRDNMLAQKIFTINQLDTLQEQELITDELQLKEILANTAVIAEQVDTVETSMRSELQKYNQNMDNLAKNTSTITALDKQFASIAERLLFEADTVLSSDISRMNNLLDTTLDYLTRLQENMTMTDNNGVSPGQSAVESGIASLEAYWRAEVQAFKDSVEDIDQAVEANFDFVQSELQAIDNQRGKYFSLVLTEEVRKSSFRAGTVSFPPGSYDGYDIVPMTDELLFMEAGYYLFTVNGVMAPNAVFQWYDVKLQQYVGRELGVLDLTREGTDLLSSSQVLAINRCDKLKLEVTQGKLLPGTQVQIFRINAAFEGTAVSGNCFTQ</sequence>
<reference evidence="4 5" key="1">
    <citation type="submission" date="2021-04" db="EMBL/GenBank/DDBJ databases">
        <authorList>
            <person name="Bliznina A."/>
        </authorList>
    </citation>
    <scope>NUCLEOTIDE SEQUENCE [LARGE SCALE GENOMIC DNA]</scope>
</reference>
<dbReference type="PROSITE" id="PS50026">
    <property type="entry name" value="EGF_3"/>
    <property type="match status" value="1"/>
</dbReference>
<evidence type="ECO:0000256" key="1">
    <source>
        <dbReference type="ARBA" id="ARBA00023157"/>
    </source>
</evidence>
<proteinExistence type="predicted"/>
<feature type="disulfide bond" evidence="2">
    <location>
        <begin position="34"/>
        <end position="43"/>
    </location>
</feature>
<keyword evidence="2" id="KW-0245">EGF-like domain</keyword>
<feature type="domain" description="EGF-like" evidence="3">
    <location>
        <begin position="8"/>
        <end position="44"/>
    </location>
</feature>
<organism evidence="4 5">
    <name type="scientific">Oikopleura dioica</name>
    <name type="common">Tunicate</name>
    <dbReference type="NCBI Taxonomy" id="34765"/>
    <lineage>
        <taxon>Eukaryota</taxon>
        <taxon>Metazoa</taxon>
        <taxon>Chordata</taxon>
        <taxon>Tunicata</taxon>
        <taxon>Appendicularia</taxon>
        <taxon>Copelata</taxon>
        <taxon>Oikopleuridae</taxon>
        <taxon>Oikopleura</taxon>
    </lineage>
</organism>
<dbReference type="PROSITE" id="PS00022">
    <property type="entry name" value="EGF_1"/>
    <property type="match status" value="1"/>
</dbReference>
<dbReference type="Pfam" id="PF07645">
    <property type="entry name" value="EGF_CA"/>
    <property type="match status" value="1"/>
</dbReference>
<comment type="caution">
    <text evidence="2">Lacks conserved residue(s) required for the propagation of feature annotation.</text>
</comment>